<keyword evidence="2" id="KW-1185">Reference proteome</keyword>
<evidence type="ECO:0000313" key="1">
    <source>
        <dbReference type="EMBL" id="KAJ9051270.1"/>
    </source>
</evidence>
<gene>
    <name evidence="1" type="ORF">DSO57_1006192</name>
</gene>
<sequence length="122" mass="13637">MQPHTEYPELSYQANPNASRQPPSPIPPCLVSRSYNHLQDHTESYDPKNMEGKDIPYIESPPACSCCVSADPNSCNPSPVLDGRSWLYRSRPDVLSLLIGLVYMVYNIPSSTRTFYFPIASG</sequence>
<proteinExistence type="predicted"/>
<evidence type="ECO:0000313" key="2">
    <source>
        <dbReference type="Proteomes" id="UP001165960"/>
    </source>
</evidence>
<dbReference type="Proteomes" id="UP001165960">
    <property type="component" value="Unassembled WGS sequence"/>
</dbReference>
<dbReference type="EMBL" id="QTSX02007117">
    <property type="protein sequence ID" value="KAJ9051270.1"/>
    <property type="molecule type" value="Genomic_DNA"/>
</dbReference>
<organism evidence="1 2">
    <name type="scientific">Entomophthora muscae</name>
    <dbReference type="NCBI Taxonomy" id="34485"/>
    <lineage>
        <taxon>Eukaryota</taxon>
        <taxon>Fungi</taxon>
        <taxon>Fungi incertae sedis</taxon>
        <taxon>Zoopagomycota</taxon>
        <taxon>Entomophthoromycotina</taxon>
        <taxon>Entomophthoromycetes</taxon>
        <taxon>Entomophthorales</taxon>
        <taxon>Entomophthoraceae</taxon>
        <taxon>Entomophthora</taxon>
    </lineage>
</organism>
<reference evidence="1" key="1">
    <citation type="submission" date="2022-04" db="EMBL/GenBank/DDBJ databases">
        <title>Genome of the entomopathogenic fungus Entomophthora muscae.</title>
        <authorList>
            <person name="Elya C."/>
            <person name="Lovett B.R."/>
            <person name="Lee E."/>
            <person name="Macias A.M."/>
            <person name="Hajek A.E."/>
            <person name="De Bivort B.L."/>
            <person name="Kasson M.T."/>
            <person name="De Fine Licht H.H."/>
            <person name="Stajich J.E."/>
        </authorList>
    </citation>
    <scope>NUCLEOTIDE SEQUENCE</scope>
    <source>
        <strain evidence="1">Berkeley</strain>
    </source>
</reference>
<comment type="caution">
    <text evidence="1">The sequence shown here is derived from an EMBL/GenBank/DDBJ whole genome shotgun (WGS) entry which is preliminary data.</text>
</comment>
<protein>
    <submittedName>
        <fullName evidence="1">Uncharacterized protein</fullName>
    </submittedName>
</protein>
<name>A0ACC2RMF9_9FUNG</name>
<accession>A0ACC2RMF9</accession>